<comment type="caution">
    <text evidence="1">The sequence shown here is derived from an EMBL/GenBank/DDBJ whole genome shotgun (WGS) entry which is preliminary data.</text>
</comment>
<gene>
    <name evidence="1" type="ORF">GLW36_09190</name>
</gene>
<organism evidence="1 2">
    <name type="scientific">Halorubrum distributum</name>
    <dbReference type="NCBI Taxonomy" id="29283"/>
    <lineage>
        <taxon>Archaea</taxon>
        <taxon>Methanobacteriati</taxon>
        <taxon>Methanobacteriota</taxon>
        <taxon>Stenosarchaea group</taxon>
        <taxon>Halobacteria</taxon>
        <taxon>Halobacteriales</taxon>
        <taxon>Haloferacaceae</taxon>
        <taxon>Halorubrum</taxon>
        <taxon>Halorubrum distributum group</taxon>
    </lineage>
</organism>
<proteinExistence type="predicted"/>
<dbReference type="RefSeq" id="WP_159369077.1">
    <property type="nucleotide sequence ID" value="NZ_WMEO01000012.1"/>
</dbReference>
<protein>
    <submittedName>
        <fullName evidence="1">Uncharacterized protein</fullName>
    </submittedName>
</protein>
<dbReference type="Proteomes" id="UP000460194">
    <property type="component" value="Unassembled WGS sequence"/>
</dbReference>
<evidence type="ECO:0000313" key="1">
    <source>
        <dbReference type="EMBL" id="MYL16817.1"/>
    </source>
</evidence>
<sequence>METDRGIGINATEDDNAYLGYEPLVNGGENITAGQSTPVVEYHNQVSVDLDTLEVDVSRTSSSRPTIETFDAPDQLDRGNAGTVTVTLNCSTTQVVELEFEVTGSGSGTSISFDRTLSVTCVPN</sequence>
<evidence type="ECO:0000313" key="2">
    <source>
        <dbReference type="Proteomes" id="UP000460194"/>
    </source>
</evidence>
<accession>A0A6B1ICB7</accession>
<reference evidence="1 2" key="1">
    <citation type="submission" date="2019-11" db="EMBL/GenBank/DDBJ databases">
        <title>Genome sequences of 17 halophilic strains isolated from different environments.</title>
        <authorList>
            <person name="Furrow R.E."/>
        </authorList>
    </citation>
    <scope>NUCLEOTIDE SEQUENCE [LARGE SCALE GENOMIC DNA]</scope>
    <source>
        <strain evidence="1 2">22517_05_Cabo</strain>
    </source>
</reference>
<dbReference type="EMBL" id="WMEO01000012">
    <property type="protein sequence ID" value="MYL16817.1"/>
    <property type="molecule type" value="Genomic_DNA"/>
</dbReference>
<dbReference type="AlphaFoldDB" id="A0A6B1ICB7"/>
<name>A0A6B1ICB7_9EURY</name>